<organism evidence="1 2">
    <name type="scientific">Cordylochernes scorpioides</name>
    <dbReference type="NCBI Taxonomy" id="51811"/>
    <lineage>
        <taxon>Eukaryota</taxon>
        <taxon>Metazoa</taxon>
        <taxon>Ecdysozoa</taxon>
        <taxon>Arthropoda</taxon>
        <taxon>Chelicerata</taxon>
        <taxon>Arachnida</taxon>
        <taxon>Pseudoscorpiones</taxon>
        <taxon>Cheliferoidea</taxon>
        <taxon>Chernetidae</taxon>
        <taxon>Cordylochernes</taxon>
    </lineage>
</organism>
<gene>
    <name evidence="1" type="ORF">LAZ67_5004363</name>
</gene>
<keyword evidence="2" id="KW-1185">Reference proteome</keyword>
<proteinExistence type="predicted"/>
<evidence type="ECO:0000313" key="2">
    <source>
        <dbReference type="Proteomes" id="UP001235939"/>
    </source>
</evidence>
<sequence length="274" mass="32929">MVDNRKEKASAFLINLKHDSWGMLRFFSDEKKFDVDQKTHFLDSFCFSNIPPSSLGFRLRRQEVDSRHGILVRKIRRDKFEESPQPPFGGDKRIRRMSWSIWTRKAKTRKRLIVWTRLFSETLTLAYARWNLWPLDIHTLSKSMESRQKQRAVIEFLEIEGYSASEIHQRQKNVNKEAKFDRFLLNPSYYVMTRPHISFQTSEALDKWAGHWFHNPHITHILAPCDFYLFSIMKKRLKEQRFEEIQEVKRAIKTSLRKQPPAYFQSGFTAWVQR</sequence>
<reference evidence="1 2" key="1">
    <citation type="submission" date="2022-01" db="EMBL/GenBank/DDBJ databases">
        <title>A chromosomal length assembly of Cordylochernes scorpioides.</title>
        <authorList>
            <person name="Zeh D."/>
            <person name="Zeh J."/>
        </authorList>
    </citation>
    <scope>NUCLEOTIDE SEQUENCE [LARGE SCALE GENOMIC DNA]</scope>
    <source>
        <strain evidence="1">IN4F17</strain>
        <tissue evidence="1">Whole Body</tissue>
    </source>
</reference>
<evidence type="ECO:0000313" key="1">
    <source>
        <dbReference type="EMBL" id="UYV68451.1"/>
    </source>
</evidence>
<dbReference type="InterPro" id="IPR052709">
    <property type="entry name" value="Transposase-MT_Hybrid"/>
</dbReference>
<dbReference type="PANTHER" id="PTHR46060:SF1">
    <property type="entry name" value="MARINER MOS1 TRANSPOSASE-LIKE PROTEIN"/>
    <property type="match status" value="1"/>
</dbReference>
<dbReference type="EMBL" id="CP092867">
    <property type="protein sequence ID" value="UYV68451.1"/>
    <property type="molecule type" value="Genomic_DNA"/>
</dbReference>
<dbReference type="PANTHER" id="PTHR46060">
    <property type="entry name" value="MARINER MOS1 TRANSPOSASE-LIKE PROTEIN"/>
    <property type="match status" value="1"/>
</dbReference>
<protein>
    <submittedName>
        <fullName evidence="1">Uncharacterized protein</fullName>
    </submittedName>
</protein>
<accession>A0ABY6KHY4</accession>
<dbReference type="InterPro" id="IPR036397">
    <property type="entry name" value="RNaseH_sf"/>
</dbReference>
<dbReference type="Gene3D" id="3.30.420.10">
    <property type="entry name" value="Ribonuclease H-like superfamily/Ribonuclease H"/>
    <property type="match status" value="1"/>
</dbReference>
<dbReference type="Proteomes" id="UP001235939">
    <property type="component" value="Chromosome 05"/>
</dbReference>
<name>A0ABY6KHY4_9ARAC</name>